<feature type="transmembrane region" description="Helical" evidence="1">
    <location>
        <begin position="115"/>
        <end position="137"/>
    </location>
</feature>
<gene>
    <name evidence="3" type="ORF">LAFE_0D10880G</name>
</gene>
<feature type="signal peptide" evidence="2">
    <location>
        <begin position="1"/>
        <end position="24"/>
    </location>
</feature>
<evidence type="ECO:0000313" key="4">
    <source>
        <dbReference type="Proteomes" id="UP000190831"/>
    </source>
</evidence>
<dbReference type="OrthoDB" id="10012223at2759"/>
<dbReference type="InterPro" id="IPR052786">
    <property type="entry name" value="Spore_wall_assembly"/>
</dbReference>
<keyword evidence="1" id="KW-0472">Membrane</keyword>
<proteinExistence type="predicted"/>
<feature type="transmembrane region" description="Helical" evidence="1">
    <location>
        <begin position="226"/>
        <end position="245"/>
    </location>
</feature>
<feature type="transmembrane region" description="Helical" evidence="1">
    <location>
        <begin position="91"/>
        <end position="109"/>
    </location>
</feature>
<name>A0A1G4MBT7_LACFM</name>
<keyword evidence="2" id="KW-0732">Signal</keyword>
<dbReference type="PANTHER" id="PTHR34292:SF2">
    <property type="entry name" value="OUTER SPORE WALL PROTEIN LDS1"/>
    <property type="match status" value="1"/>
</dbReference>
<feature type="transmembrane region" description="Helical" evidence="1">
    <location>
        <begin position="257"/>
        <end position="273"/>
    </location>
</feature>
<dbReference type="AlphaFoldDB" id="A0A1G4MBT7"/>
<dbReference type="GO" id="GO:0005811">
    <property type="term" value="C:lipid droplet"/>
    <property type="evidence" value="ECO:0007669"/>
    <property type="project" value="TreeGrafter"/>
</dbReference>
<dbReference type="GO" id="GO:0005619">
    <property type="term" value="C:ascospore wall"/>
    <property type="evidence" value="ECO:0007669"/>
    <property type="project" value="TreeGrafter"/>
</dbReference>
<protein>
    <submittedName>
        <fullName evidence="3">LAFE_0D10880g1_1</fullName>
    </submittedName>
</protein>
<keyword evidence="4" id="KW-1185">Reference proteome</keyword>
<keyword evidence="1" id="KW-1133">Transmembrane helix</keyword>
<keyword evidence="1" id="KW-0812">Transmembrane</keyword>
<dbReference type="EMBL" id="LT598492">
    <property type="protein sequence ID" value="SCW01361.1"/>
    <property type="molecule type" value="Genomic_DNA"/>
</dbReference>
<evidence type="ECO:0000313" key="3">
    <source>
        <dbReference type="EMBL" id="SCW01361.1"/>
    </source>
</evidence>
<dbReference type="Proteomes" id="UP000190831">
    <property type="component" value="Chromosome D"/>
</dbReference>
<dbReference type="OMA" id="YWATITP"/>
<dbReference type="PANTHER" id="PTHR34292">
    <property type="entry name" value="OUTER SPORE WALL PROTEIN LDS1"/>
    <property type="match status" value="1"/>
</dbReference>
<reference evidence="3 4" key="1">
    <citation type="submission" date="2016-03" db="EMBL/GenBank/DDBJ databases">
        <authorList>
            <person name="Devillers H."/>
        </authorList>
    </citation>
    <scope>NUCLEOTIDE SEQUENCE [LARGE SCALE GENOMIC DNA]</scope>
    <source>
        <strain evidence="3">CBS 6772</strain>
    </source>
</reference>
<organism evidence="3 4">
    <name type="scientific">Lachancea fermentati</name>
    <name type="common">Zygosaccharomyces fermentati</name>
    <dbReference type="NCBI Taxonomy" id="4955"/>
    <lineage>
        <taxon>Eukaryota</taxon>
        <taxon>Fungi</taxon>
        <taxon>Dikarya</taxon>
        <taxon>Ascomycota</taxon>
        <taxon>Saccharomycotina</taxon>
        <taxon>Saccharomycetes</taxon>
        <taxon>Saccharomycetales</taxon>
        <taxon>Saccharomycetaceae</taxon>
        <taxon>Lachancea</taxon>
    </lineage>
</organism>
<evidence type="ECO:0000256" key="2">
    <source>
        <dbReference type="SAM" id="SignalP"/>
    </source>
</evidence>
<evidence type="ECO:0000256" key="1">
    <source>
        <dbReference type="SAM" id="Phobius"/>
    </source>
</evidence>
<accession>A0A1G4MBT7</accession>
<sequence>MSFTGTIVLCGLGGLVLKYGGQEAKKDENTPAGFKNLTLGFIGSKQATFKERFMIVKTNFWDQVVNGGGYMFPLQGLRALFSTRAYLRDTLSNMAAYLSIWSLVSFLYFAGILPIYIAILALLGFGGLAVAYVHFLLHGNMLAMMILRMSQMNYDLEDLALRRHGREFFVQQAIQNTPPPTRLYTPKNTVYFWLNYLPWRLTVYTCWGFAIIALLLVSFVPIVGPLIFSAMISPVVSRIYFSHYLRLKKLSNRDREARFYSNFGSYVSFGFVAGQLEALPLFAGIAYCSNAIGVALMATEEMKSEDSALPTTPQVEDIVEHSVVTT</sequence>
<feature type="transmembrane region" description="Helical" evidence="1">
    <location>
        <begin position="201"/>
        <end position="220"/>
    </location>
</feature>
<feature type="chain" id="PRO_5009237278" evidence="2">
    <location>
        <begin position="25"/>
        <end position="326"/>
    </location>
</feature>
<dbReference type="GO" id="GO:0005628">
    <property type="term" value="C:prospore membrane"/>
    <property type="evidence" value="ECO:0007669"/>
    <property type="project" value="TreeGrafter"/>
</dbReference>